<name>A0A6A6M3D5_HEVBR</name>
<accession>A0A6A6M3D5</accession>
<comment type="caution">
    <text evidence="2">The sequence shown here is derived from an EMBL/GenBank/DDBJ whole genome shotgun (WGS) entry which is preliminary data.</text>
</comment>
<dbReference type="EMBL" id="JAAGAX010000008">
    <property type="protein sequence ID" value="KAF2308201.1"/>
    <property type="molecule type" value="Genomic_DNA"/>
</dbReference>
<gene>
    <name evidence="2" type="ORF">GH714_036746</name>
</gene>
<evidence type="ECO:0000313" key="3">
    <source>
        <dbReference type="Proteomes" id="UP000467840"/>
    </source>
</evidence>
<evidence type="ECO:0000256" key="1">
    <source>
        <dbReference type="SAM" id="MobiDB-lite"/>
    </source>
</evidence>
<sequence length="165" mass="18397">MAMGRMDEREVLGDVGNSERISTRRSFMAVDRTSLEGIAWHGLRETCMSWHGKIGRVFHGNWSGVRESCHLCMGIEWGAPMAISGRHMEPCEWRLYVSGRSHAIAFGALVAHYGDHLGLVGHVAHWSGELGPFYMHGKLHGRENPNEDSGSHLLRQSGTNTCEEN</sequence>
<reference evidence="2 3" key="1">
    <citation type="journal article" date="2020" name="Mol. Plant">
        <title>The Chromosome-Based Rubber Tree Genome Provides New Insights into Spurge Genome Evolution and Rubber Biosynthesis.</title>
        <authorList>
            <person name="Liu J."/>
            <person name="Shi C."/>
            <person name="Shi C.C."/>
            <person name="Li W."/>
            <person name="Zhang Q.J."/>
            <person name="Zhang Y."/>
            <person name="Li K."/>
            <person name="Lu H.F."/>
            <person name="Shi C."/>
            <person name="Zhu S.T."/>
            <person name="Xiao Z.Y."/>
            <person name="Nan H."/>
            <person name="Yue Y."/>
            <person name="Zhu X.G."/>
            <person name="Wu Y."/>
            <person name="Hong X.N."/>
            <person name="Fan G.Y."/>
            <person name="Tong Y."/>
            <person name="Zhang D."/>
            <person name="Mao C.L."/>
            <person name="Liu Y.L."/>
            <person name="Hao S.J."/>
            <person name="Liu W.Q."/>
            <person name="Lv M.Q."/>
            <person name="Zhang H.B."/>
            <person name="Liu Y."/>
            <person name="Hu-Tang G.R."/>
            <person name="Wang J.P."/>
            <person name="Wang J.H."/>
            <person name="Sun Y.H."/>
            <person name="Ni S.B."/>
            <person name="Chen W.B."/>
            <person name="Zhang X.C."/>
            <person name="Jiao Y.N."/>
            <person name="Eichler E.E."/>
            <person name="Li G.H."/>
            <person name="Liu X."/>
            <person name="Gao L.Z."/>
        </authorList>
    </citation>
    <scope>NUCLEOTIDE SEQUENCE [LARGE SCALE GENOMIC DNA]</scope>
    <source>
        <strain evidence="3">cv. GT1</strain>
        <tissue evidence="2">Leaf</tissue>
    </source>
</reference>
<keyword evidence="3" id="KW-1185">Reference proteome</keyword>
<organism evidence="2 3">
    <name type="scientific">Hevea brasiliensis</name>
    <name type="common">Para rubber tree</name>
    <name type="synonym">Siphonia brasiliensis</name>
    <dbReference type="NCBI Taxonomy" id="3981"/>
    <lineage>
        <taxon>Eukaryota</taxon>
        <taxon>Viridiplantae</taxon>
        <taxon>Streptophyta</taxon>
        <taxon>Embryophyta</taxon>
        <taxon>Tracheophyta</taxon>
        <taxon>Spermatophyta</taxon>
        <taxon>Magnoliopsida</taxon>
        <taxon>eudicotyledons</taxon>
        <taxon>Gunneridae</taxon>
        <taxon>Pentapetalae</taxon>
        <taxon>rosids</taxon>
        <taxon>fabids</taxon>
        <taxon>Malpighiales</taxon>
        <taxon>Euphorbiaceae</taxon>
        <taxon>Crotonoideae</taxon>
        <taxon>Micrandreae</taxon>
        <taxon>Hevea</taxon>
    </lineage>
</organism>
<feature type="compositionally biased region" description="Polar residues" evidence="1">
    <location>
        <begin position="154"/>
        <end position="165"/>
    </location>
</feature>
<evidence type="ECO:0000313" key="2">
    <source>
        <dbReference type="EMBL" id="KAF2308201.1"/>
    </source>
</evidence>
<protein>
    <submittedName>
        <fullName evidence="2">Uncharacterized protein</fullName>
    </submittedName>
</protein>
<feature type="region of interest" description="Disordered" evidence="1">
    <location>
        <begin position="141"/>
        <end position="165"/>
    </location>
</feature>
<dbReference type="Proteomes" id="UP000467840">
    <property type="component" value="Chromosome 9"/>
</dbReference>
<dbReference type="AlphaFoldDB" id="A0A6A6M3D5"/>
<proteinExistence type="predicted"/>